<protein>
    <submittedName>
        <fullName evidence="1">Uncharacterized protein</fullName>
    </submittedName>
</protein>
<organism evidence="1 2">
    <name type="scientific">Xylella fastidiosa subsp. fastidiosa</name>
    <dbReference type="NCBI Taxonomy" id="644356"/>
    <lineage>
        <taxon>Bacteria</taxon>
        <taxon>Pseudomonadati</taxon>
        <taxon>Pseudomonadota</taxon>
        <taxon>Gammaproteobacteria</taxon>
        <taxon>Lysobacterales</taxon>
        <taxon>Lysobacteraceae</taxon>
        <taxon>Xylella</taxon>
    </lineage>
</organism>
<dbReference type="RefSeq" id="WP_155561259.1">
    <property type="nucleotide sequence ID" value="NZ_CP109886.1"/>
</dbReference>
<evidence type="ECO:0000313" key="1">
    <source>
        <dbReference type="EMBL" id="WCF29255.1"/>
    </source>
</evidence>
<dbReference type="Proteomes" id="UP001211513">
    <property type="component" value="Chromosome"/>
</dbReference>
<sequence length="104" mass="11725">MLRFNNNLKFKKNSFGEEVLFARALILSDCSFDISSLSSSLCDFRRSLESLDAKLLKLAELDVYSVVPDINSSLVSLFSSVDRLRLHVADVPILEPSCVTFYSR</sequence>
<dbReference type="EMBL" id="CP109886">
    <property type="protein sequence ID" value="WCF29255.1"/>
    <property type="molecule type" value="Genomic_DNA"/>
</dbReference>
<gene>
    <name evidence="1" type="ORF">OK117_05175</name>
</gene>
<proteinExistence type="predicted"/>
<reference evidence="1" key="1">
    <citation type="journal article" date="2022" name="Phytopathology">
        <title>Complete circularized genome resources of seven strains of Xylella fastidiosa subsp. fastidiosa using hybrid assembly reveals unknown plasmids.</title>
        <authorList>
            <person name="Velasco-Amo M.D.P."/>
            <person name="Arias-Giraldo L.F.F."/>
            <person name="Ecija M.R."/>
            <person name="De La Fuente L."/>
            <person name="Marco-Noales E."/>
            <person name="Moralejo E."/>
            <person name="Navas-Cort J.A."/>
            <person name="Landa B.B."/>
        </authorList>
    </citation>
    <scope>NUCLEOTIDE SEQUENCE</scope>
    <source>
        <strain evidence="1">CFBP8073</strain>
    </source>
</reference>
<evidence type="ECO:0000313" key="2">
    <source>
        <dbReference type="Proteomes" id="UP001211513"/>
    </source>
</evidence>
<dbReference type="AlphaFoldDB" id="A0AAJ5R260"/>
<reference evidence="1" key="2">
    <citation type="submission" date="2022-10" db="EMBL/GenBank/DDBJ databases">
        <authorList>
            <person name="Landa B."/>
            <person name="Arias-Giraldo L.F."/>
            <person name="Roman-Ecija M."/>
            <person name="Velasco-Amo M.P."/>
            <person name="De La Fuente L."/>
            <person name="Marco-Noales E."/>
            <person name="Moralejo E."/>
        </authorList>
    </citation>
    <scope>NUCLEOTIDE SEQUENCE</scope>
    <source>
        <strain evidence="1">CFBP8073</strain>
    </source>
</reference>
<accession>A0AAJ5R260</accession>
<name>A0AAJ5R260_XYLFS</name>